<protein>
    <submittedName>
        <fullName evidence="1">PP0621 family protein</fullName>
    </submittedName>
</protein>
<comment type="caution">
    <text evidence="1">The sequence shown here is derived from an EMBL/GenBank/DDBJ whole genome shotgun (WGS) entry which is preliminary data.</text>
</comment>
<evidence type="ECO:0000313" key="2">
    <source>
        <dbReference type="Proteomes" id="UP001574673"/>
    </source>
</evidence>
<reference evidence="2" key="1">
    <citation type="submission" date="2024-06" db="EMBL/GenBank/DDBJ databases">
        <title>Radixoralia hellwigii gen. nov., sp nov., isolated from a root canal in the human oral cavity.</title>
        <authorList>
            <person name="Bartsch S."/>
            <person name="Wittmer A."/>
            <person name="Schulz A.-K."/>
            <person name="Neumann-Schaal M."/>
            <person name="Wolf J."/>
            <person name="Gronow S."/>
            <person name="Tennert C."/>
            <person name="Haecker G."/>
            <person name="Cieplik F."/>
            <person name="Al-Ahmad A."/>
        </authorList>
    </citation>
    <scope>NUCLEOTIDE SEQUENCE [LARGE SCALE GENOMIC DNA]</scope>
    <source>
        <strain evidence="2">Wk13</strain>
    </source>
</reference>
<organism evidence="1 2">
    <name type="scientific">Dentiradicibacter hellwigii</name>
    <dbReference type="NCBI Taxonomy" id="3149053"/>
    <lineage>
        <taxon>Bacteria</taxon>
        <taxon>Pseudomonadati</taxon>
        <taxon>Pseudomonadota</taxon>
        <taxon>Betaproteobacteria</taxon>
        <taxon>Rhodocyclales</taxon>
        <taxon>Rhodocyclaceae</taxon>
        <taxon>Dentiradicibacter</taxon>
    </lineage>
</organism>
<dbReference type="RefSeq" id="WP_418890095.1">
    <property type="nucleotide sequence ID" value="NZ_JBEUWX010000001.1"/>
</dbReference>
<gene>
    <name evidence="1" type="ORF">ABCS64_01080</name>
</gene>
<name>A0ABV4UCX9_9RHOO</name>
<evidence type="ECO:0000313" key="1">
    <source>
        <dbReference type="EMBL" id="MFA9948930.1"/>
    </source>
</evidence>
<dbReference type="Proteomes" id="UP001574673">
    <property type="component" value="Unassembled WGS sequence"/>
</dbReference>
<dbReference type="NCBIfam" id="NF041023">
    <property type="entry name" value="PP0621_fam"/>
    <property type="match status" value="1"/>
</dbReference>
<sequence length="88" mass="9959">MKFLFILAVGWIFFRLLRPWFFARDNHARASRPTQTSTAAGAEVHTVRCAYCGAFFSPDEGVDSGGRHFCSREHRDLEKAAGEHRSPC</sequence>
<keyword evidence="2" id="KW-1185">Reference proteome</keyword>
<proteinExistence type="predicted"/>
<dbReference type="InterPro" id="IPR049708">
    <property type="entry name" value="PP0621-like"/>
</dbReference>
<dbReference type="EMBL" id="JBEUWX010000001">
    <property type="protein sequence ID" value="MFA9948930.1"/>
    <property type="molecule type" value="Genomic_DNA"/>
</dbReference>
<accession>A0ABV4UCX9</accession>